<evidence type="ECO:0000256" key="2">
    <source>
        <dbReference type="ARBA" id="ARBA00012255"/>
    </source>
</evidence>
<dbReference type="InterPro" id="IPR048362">
    <property type="entry name" value="PARG_helical"/>
</dbReference>
<keyword evidence="3" id="KW-0378">Hydrolase</keyword>
<dbReference type="PANTHER" id="PTHR12837">
    <property type="entry name" value="POLY ADP-RIBOSE GLYCOHYDROLASE"/>
    <property type="match status" value="1"/>
</dbReference>
<feature type="region of interest" description="Disordered" evidence="4">
    <location>
        <begin position="622"/>
        <end position="641"/>
    </location>
</feature>
<evidence type="ECO:0000256" key="3">
    <source>
        <dbReference type="ARBA" id="ARBA00022801"/>
    </source>
</evidence>
<evidence type="ECO:0000256" key="1">
    <source>
        <dbReference type="ARBA" id="ARBA00009545"/>
    </source>
</evidence>
<feature type="compositionally biased region" description="Low complexity" evidence="4">
    <location>
        <begin position="756"/>
        <end position="766"/>
    </location>
</feature>
<dbReference type="Proteomes" id="UP001141327">
    <property type="component" value="Unassembled WGS sequence"/>
</dbReference>
<feature type="domain" description="PARG catalytic Macro" evidence="5">
    <location>
        <begin position="328"/>
        <end position="438"/>
    </location>
</feature>
<evidence type="ECO:0000313" key="8">
    <source>
        <dbReference type="Proteomes" id="UP001141327"/>
    </source>
</evidence>
<feature type="domain" description="PARG helical" evidence="6">
    <location>
        <begin position="136"/>
        <end position="293"/>
    </location>
</feature>
<proteinExistence type="inferred from homology"/>
<organism evidence="7 8">
    <name type="scientific">Paratrimastix pyriformis</name>
    <dbReference type="NCBI Taxonomy" id="342808"/>
    <lineage>
        <taxon>Eukaryota</taxon>
        <taxon>Metamonada</taxon>
        <taxon>Preaxostyla</taxon>
        <taxon>Paratrimastigidae</taxon>
        <taxon>Paratrimastix</taxon>
    </lineage>
</organism>
<dbReference type="EMBL" id="JAPMOS010000025">
    <property type="protein sequence ID" value="KAJ4458840.1"/>
    <property type="molecule type" value="Genomic_DNA"/>
</dbReference>
<accession>A0ABQ8UMY2</accession>
<feature type="compositionally biased region" description="Pro residues" evidence="4">
    <location>
        <begin position="170"/>
        <end position="186"/>
    </location>
</feature>
<evidence type="ECO:0000313" key="7">
    <source>
        <dbReference type="EMBL" id="KAJ4458840.1"/>
    </source>
</evidence>
<dbReference type="InterPro" id="IPR007724">
    <property type="entry name" value="Poly_GlycHdrlase"/>
</dbReference>
<feature type="region of interest" description="Disordered" evidence="4">
    <location>
        <begin position="688"/>
        <end position="808"/>
    </location>
</feature>
<dbReference type="InterPro" id="IPR046372">
    <property type="entry name" value="PARG_cat_C"/>
</dbReference>
<protein>
    <recommendedName>
        <fullName evidence="2">poly(ADP-ribose) glycohydrolase</fullName>
        <ecNumber evidence="2">3.2.1.143</ecNumber>
    </recommendedName>
</protein>
<dbReference type="PANTHER" id="PTHR12837:SF0">
    <property type="entry name" value="POLY(ADP-RIBOSE) GLYCOHYDROLASE"/>
    <property type="match status" value="1"/>
</dbReference>
<reference evidence="7" key="1">
    <citation type="journal article" date="2022" name="bioRxiv">
        <title>Genomics of Preaxostyla Flagellates Illuminates Evolutionary Transitions and the Path Towards Mitochondrial Loss.</title>
        <authorList>
            <person name="Novak L.V.F."/>
            <person name="Treitli S.C."/>
            <person name="Pyrih J."/>
            <person name="Halakuc P."/>
            <person name="Pipaliya S.V."/>
            <person name="Vacek V."/>
            <person name="Brzon O."/>
            <person name="Soukal P."/>
            <person name="Eme L."/>
            <person name="Dacks J.B."/>
            <person name="Karnkowska A."/>
            <person name="Elias M."/>
            <person name="Hampl V."/>
        </authorList>
    </citation>
    <scope>NUCLEOTIDE SEQUENCE</scope>
    <source>
        <strain evidence="7">RCP-MX</strain>
    </source>
</reference>
<keyword evidence="8" id="KW-1185">Reference proteome</keyword>
<feature type="compositionally biased region" description="Basic and acidic residues" evidence="4">
    <location>
        <begin position="741"/>
        <end position="754"/>
    </location>
</feature>
<name>A0ABQ8UMY2_9EUKA</name>
<dbReference type="EC" id="3.2.1.143" evidence="2"/>
<dbReference type="Pfam" id="PF05028">
    <property type="entry name" value="PARG_cat_C"/>
    <property type="match status" value="2"/>
</dbReference>
<evidence type="ECO:0000259" key="5">
    <source>
        <dbReference type="Pfam" id="PF05028"/>
    </source>
</evidence>
<gene>
    <name evidence="7" type="ORF">PAPYR_5367</name>
</gene>
<sequence>MRLWMHRRGGLGAKRVLRHVLGAGGSFLFFQSSRCALTSSALQKPLRQSSILNFLRSGSPPVREHISSCYEDVQLPHIPIHISVDGNRIPRWDRLSAVLLRPIHCIEDFQESLTVVNAGHPIDVEGLRSFLTEHCSPDECSVIFQSILPKIVELALRVESLCPLPQSPERGPPGPAGMAAPPPPAADRPGVTSTPFTSLPRMVPLGPGAPAPIRVESRTFTQLQAACLLANAFLCAFPGRNTTYRGLPSFSFRRLFGALGWEAGAVYRGVLPACTGPQASKLQAFLHYFLRAVMRYMSLPSNHPWLVRVGAAPKGSLTIERRALDVPPDWAHSPAPLCPLEIAWTGLIEDSPPEALRVDFANKLVGGGVLGNGAVQEEILFTIFPELLLTRLLCEELDDCETLVMRGVERFSRYSGYSDTFAYTADFVDQAPISAGARLRCPASSPRALRREINKVRHLPPPHPVPSPGLPESTAFSCVPILSREFTSLSRRAAALPFPVPAMLQAYCGFSAARPGQPVATGHWGCGAFHGQPELKAIVQLMALSHHQLAQRTPPDPAAPAPAAPTPGRLLYSVVGDASFGERLAGLHETLTAQAVTVGQLWEALLDYGTLLADARRRPCPAATPQLAGATAEPAAAPAPAPARPSGLFRYLLVRFSPPGAAIPPEAPADPAATLPTALGPLNDEAEAAASVEASPAPSCSPPSSDEAASTPAPASAPVGAVGMVVHPRGRPEGLAGDCTDESHTCKRARREDEAAPAAPAEDPAPSWSQSSIEAHLAEQGPPMGEPEAAACPPIGTRDDGPAPTAGQ</sequence>
<dbReference type="Pfam" id="PF20811">
    <property type="entry name" value="PARG_cat_N"/>
    <property type="match status" value="1"/>
</dbReference>
<comment type="similarity">
    <text evidence="1">Belongs to the poly(ADP-ribose) glycohydrolase family.</text>
</comment>
<evidence type="ECO:0000259" key="6">
    <source>
        <dbReference type="Pfam" id="PF20811"/>
    </source>
</evidence>
<comment type="caution">
    <text evidence="7">The sequence shown here is derived from an EMBL/GenBank/DDBJ whole genome shotgun (WGS) entry which is preliminary data.</text>
</comment>
<feature type="region of interest" description="Disordered" evidence="4">
    <location>
        <begin position="165"/>
        <end position="200"/>
    </location>
</feature>
<feature type="domain" description="PARG catalytic Macro" evidence="5">
    <location>
        <begin position="505"/>
        <end position="548"/>
    </location>
</feature>
<evidence type="ECO:0000256" key="4">
    <source>
        <dbReference type="SAM" id="MobiDB-lite"/>
    </source>
</evidence>
<feature type="compositionally biased region" description="Low complexity" evidence="4">
    <location>
        <begin position="688"/>
        <end position="718"/>
    </location>
</feature>